<evidence type="ECO:0000313" key="1">
    <source>
        <dbReference type="EMBL" id="PZX14254.1"/>
    </source>
</evidence>
<organism evidence="1 2">
    <name type="scientific">Palleronia aestuarii</name>
    <dbReference type="NCBI Taxonomy" id="568105"/>
    <lineage>
        <taxon>Bacteria</taxon>
        <taxon>Pseudomonadati</taxon>
        <taxon>Pseudomonadota</taxon>
        <taxon>Alphaproteobacteria</taxon>
        <taxon>Rhodobacterales</taxon>
        <taxon>Roseobacteraceae</taxon>
        <taxon>Palleronia</taxon>
    </lineage>
</organism>
<reference evidence="1 2" key="1">
    <citation type="submission" date="2018-06" db="EMBL/GenBank/DDBJ databases">
        <title>Genomic Encyclopedia of Archaeal and Bacterial Type Strains, Phase II (KMG-II): from individual species to whole genera.</title>
        <authorList>
            <person name="Goeker M."/>
        </authorList>
    </citation>
    <scope>NUCLEOTIDE SEQUENCE [LARGE SCALE GENOMIC DNA]</scope>
    <source>
        <strain evidence="1 2">DSM 22009</strain>
    </source>
</reference>
<accession>A0A2W7NC01</accession>
<proteinExistence type="predicted"/>
<dbReference type="EMBL" id="QKZL01000015">
    <property type="protein sequence ID" value="PZX14254.1"/>
    <property type="molecule type" value="Genomic_DNA"/>
</dbReference>
<dbReference type="Proteomes" id="UP000248916">
    <property type="component" value="Unassembled WGS sequence"/>
</dbReference>
<name>A0A2W7NC01_9RHOB</name>
<dbReference type="AlphaFoldDB" id="A0A2W7NC01"/>
<protein>
    <submittedName>
        <fullName evidence="1">Uncharacterized protein</fullName>
    </submittedName>
</protein>
<dbReference type="RefSeq" id="WP_111538136.1">
    <property type="nucleotide sequence ID" value="NZ_QKZL01000015.1"/>
</dbReference>
<evidence type="ECO:0000313" key="2">
    <source>
        <dbReference type="Proteomes" id="UP000248916"/>
    </source>
</evidence>
<sequence>MPSSNSVARLIDRLRPRRTAPRMPFEIGEKGFDLDTFAAYAATQSRPDQSYQALLDFWQIQRNRKVADLIAAAVPDGWQYHVVERLERDGIVRSVQLHTPGTCPHGLSSDYPRHSCPFCNLEDIPF</sequence>
<gene>
    <name evidence="1" type="ORF">LX81_03053</name>
</gene>
<keyword evidence="2" id="KW-1185">Reference proteome</keyword>
<comment type="caution">
    <text evidence="1">The sequence shown here is derived from an EMBL/GenBank/DDBJ whole genome shotgun (WGS) entry which is preliminary data.</text>
</comment>